<dbReference type="Gene3D" id="3.40.50.11440">
    <property type="match status" value="1"/>
</dbReference>
<reference evidence="2" key="1">
    <citation type="submission" date="2020-10" db="EMBL/GenBank/DDBJ databases">
        <authorList>
            <person name="Gilroy R."/>
        </authorList>
    </citation>
    <scope>NUCLEOTIDE SEQUENCE</scope>
    <source>
        <strain evidence="2">B2-22910</strain>
    </source>
</reference>
<name>A0A9D9IDA6_9BACT</name>
<reference evidence="2" key="2">
    <citation type="journal article" date="2021" name="PeerJ">
        <title>Extensive microbial diversity within the chicken gut microbiome revealed by metagenomics and culture.</title>
        <authorList>
            <person name="Gilroy R."/>
            <person name="Ravi A."/>
            <person name="Getino M."/>
            <person name="Pursley I."/>
            <person name="Horton D.L."/>
            <person name="Alikhan N.F."/>
            <person name="Baker D."/>
            <person name="Gharbi K."/>
            <person name="Hall N."/>
            <person name="Watson M."/>
            <person name="Adriaenssens E.M."/>
            <person name="Foster-Nyarko E."/>
            <person name="Jarju S."/>
            <person name="Secka A."/>
            <person name="Antonio M."/>
            <person name="Oren A."/>
            <person name="Chaudhuri R.R."/>
            <person name="La Ragione R."/>
            <person name="Hildebrand F."/>
            <person name="Pallen M.J."/>
        </authorList>
    </citation>
    <scope>NUCLEOTIDE SEQUENCE</scope>
    <source>
        <strain evidence="2">B2-22910</strain>
    </source>
</reference>
<evidence type="ECO:0000313" key="3">
    <source>
        <dbReference type="Proteomes" id="UP000823603"/>
    </source>
</evidence>
<accession>A0A9D9IDA6</accession>
<dbReference type="EMBL" id="JADIMB010000025">
    <property type="protein sequence ID" value="MBO8470498.1"/>
    <property type="molecule type" value="Genomic_DNA"/>
</dbReference>
<dbReference type="Proteomes" id="UP000823603">
    <property type="component" value="Unassembled WGS sequence"/>
</dbReference>
<dbReference type="Pfam" id="PF04015">
    <property type="entry name" value="DUF362"/>
    <property type="match status" value="1"/>
</dbReference>
<evidence type="ECO:0000313" key="2">
    <source>
        <dbReference type="EMBL" id="MBO8470498.1"/>
    </source>
</evidence>
<gene>
    <name evidence="2" type="ORF">IAB82_01740</name>
</gene>
<feature type="domain" description="DUF362" evidence="1">
    <location>
        <begin position="52"/>
        <end position="268"/>
    </location>
</feature>
<comment type="caution">
    <text evidence="2">The sequence shown here is derived from an EMBL/GenBank/DDBJ whole genome shotgun (WGS) entry which is preliminary data.</text>
</comment>
<dbReference type="InterPro" id="IPR007160">
    <property type="entry name" value="DUF362"/>
</dbReference>
<evidence type="ECO:0000259" key="1">
    <source>
        <dbReference type="Pfam" id="PF04015"/>
    </source>
</evidence>
<proteinExistence type="predicted"/>
<sequence>MIMIRFIVSVVSVFVLAATSYGQSKVYMTKEITPESLVRIYEALGRQAHGRVAVKISTGEAGGHNYLKPELIKELVGTVDGTIVECNTAYGGKRSTTEEHMQTARDHGFTEIAKVDIMDSEGEFRIPVRDTTHIKYDIVGSHLKDYDFIINLAHFKGHAMAGFGGVIKNQSIGVASANGKAYIHTAGVTSKVEELWGHVDDQDGFLESMAAAAQAVADYFGEDIIYINVMNNLSVDCDCDSSPADPEMNDIGIFASTDPVALDQACLDQVYGMKATKGNDNKPLIERIGSRNGRHTVDYAEKIGLGSKNYTLISID</sequence>
<organism evidence="2 3">
    <name type="scientific">Candidatus Cryptobacteroides faecavium</name>
    <dbReference type="NCBI Taxonomy" id="2840762"/>
    <lineage>
        <taxon>Bacteria</taxon>
        <taxon>Pseudomonadati</taxon>
        <taxon>Bacteroidota</taxon>
        <taxon>Bacteroidia</taxon>
        <taxon>Bacteroidales</taxon>
        <taxon>Candidatus Cryptobacteroides</taxon>
    </lineage>
</organism>
<dbReference type="AlphaFoldDB" id="A0A9D9IDA6"/>
<protein>
    <submittedName>
        <fullName evidence="2">DUF362 domain-containing protein</fullName>
    </submittedName>
</protein>